<gene>
    <name evidence="2" type="ORF">EJ08DRAFT_709101</name>
</gene>
<feature type="compositionally biased region" description="Basic and acidic residues" evidence="1">
    <location>
        <begin position="532"/>
        <end position="541"/>
    </location>
</feature>
<protein>
    <submittedName>
        <fullName evidence="2">Uncharacterized protein</fullName>
    </submittedName>
</protein>
<feature type="region of interest" description="Disordered" evidence="1">
    <location>
        <begin position="469"/>
        <end position="504"/>
    </location>
</feature>
<evidence type="ECO:0000313" key="2">
    <source>
        <dbReference type="EMBL" id="KAF2432974.1"/>
    </source>
</evidence>
<organism evidence="2 3">
    <name type="scientific">Tothia fuscella</name>
    <dbReference type="NCBI Taxonomy" id="1048955"/>
    <lineage>
        <taxon>Eukaryota</taxon>
        <taxon>Fungi</taxon>
        <taxon>Dikarya</taxon>
        <taxon>Ascomycota</taxon>
        <taxon>Pezizomycotina</taxon>
        <taxon>Dothideomycetes</taxon>
        <taxon>Pleosporomycetidae</taxon>
        <taxon>Venturiales</taxon>
        <taxon>Cylindrosympodiaceae</taxon>
        <taxon>Tothia</taxon>
    </lineage>
</organism>
<dbReference type="AlphaFoldDB" id="A0A9P4NXF8"/>
<feature type="compositionally biased region" description="Basic and acidic residues" evidence="1">
    <location>
        <begin position="485"/>
        <end position="494"/>
    </location>
</feature>
<feature type="region of interest" description="Disordered" evidence="1">
    <location>
        <begin position="532"/>
        <end position="558"/>
    </location>
</feature>
<comment type="caution">
    <text evidence="2">The sequence shown here is derived from an EMBL/GenBank/DDBJ whole genome shotgun (WGS) entry which is preliminary data.</text>
</comment>
<keyword evidence="3" id="KW-1185">Reference proteome</keyword>
<dbReference type="EMBL" id="MU007023">
    <property type="protein sequence ID" value="KAF2432974.1"/>
    <property type="molecule type" value="Genomic_DNA"/>
</dbReference>
<accession>A0A9P4NXF8</accession>
<sequence length="558" mass="63634">MAPCTTANWVPNLEQYDDPAYGDMCVPNITLDNLIHPLLHASNWEIYNSTIADRAKFGRTITPALRLASLFLRTETLQGWWLDTMTSRKEVDFETGIAVLNHGHGSPTESSKHIDDTRRREAKKELENSTFNLRFVIKQNLGESQAGCTKSTFDKEQLSASHADYIAPNPAFKTRASIPIEISAEHIATIGIFISRQSYDFAIHQYPSAPKFSQQVFCVQLAILILHELAHAVYRVYHPYSFYGEVNLEAFHSSTDVVPEMGYSYESWLFNREDAIHKSGGPLGVPMKWYRKLLAPERDRMGGMASWVTHGECGKLFKQEMYTGYFNQKRFLSLLDKKTWVEIRERGRDWFSDDAFYKISDLERFGLLEKTLEARKCESNNGSGRENVMNEPKKNILCDPWMNWDHVPSGELEEKYWAAKAHLESKGINVQGPQPDLPTLEDLLKKGNNERRIPCRNSELPRHIGANRRCKPCDMMSRTSEGNDNDTKNEKGYSKPESNGNAGVRIEDRRASAGGHTGSLEVGVGGVIEIQSCKKQERQEKDEDDGFTTVERPRRKRR</sequence>
<evidence type="ECO:0000313" key="3">
    <source>
        <dbReference type="Proteomes" id="UP000800235"/>
    </source>
</evidence>
<proteinExistence type="predicted"/>
<name>A0A9P4NXF8_9PEZI</name>
<evidence type="ECO:0000256" key="1">
    <source>
        <dbReference type="SAM" id="MobiDB-lite"/>
    </source>
</evidence>
<dbReference type="Proteomes" id="UP000800235">
    <property type="component" value="Unassembled WGS sequence"/>
</dbReference>
<reference evidence="2" key="1">
    <citation type="journal article" date="2020" name="Stud. Mycol.">
        <title>101 Dothideomycetes genomes: a test case for predicting lifestyles and emergence of pathogens.</title>
        <authorList>
            <person name="Haridas S."/>
            <person name="Albert R."/>
            <person name="Binder M."/>
            <person name="Bloem J."/>
            <person name="Labutti K."/>
            <person name="Salamov A."/>
            <person name="Andreopoulos B."/>
            <person name="Baker S."/>
            <person name="Barry K."/>
            <person name="Bills G."/>
            <person name="Bluhm B."/>
            <person name="Cannon C."/>
            <person name="Castanera R."/>
            <person name="Culley D."/>
            <person name="Daum C."/>
            <person name="Ezra D."/>
            <person name="Gonzalez J."/>
            <person name="Henrissat B."/>
            <person name="Kuo A."/>
            <person name="Liang C."/>
            <person name="Lipzen A."/>
            <person name="Lutzoni F."/>
            <person name="Magnuson J."/>
            <person name="Mondo S."/>
            <person name="Nolan M."/>
            <person name="Ohm R."/>
            <person name="Pangilinan J."/>
            <person name="Park H.-J."/>
            <person name="Ramirez L."/>
            <person name="Alfaro M."/>
            <person name="Sun H."/>
            <person name="Tritt A."/>
            <person name="Yoshinaga Y."/>
            <person name="Zwiers L.-H."/>
            <person name="Turgeon B."/>
            <person name="Goodwin S."/>
            <person name="Spatafora J."/>
            <person name="Crous P."/>
            <person name="Grigoriev I."/>
        </authorList>
    </citation>
    <scope>NUCLEOTIDE SEQUENCE</scope>
    <source>
        <strain evidence="2">CBS 130266</strain>
    </source>
</reference>